<dbReference type="AlphaFoldDB" id="A0A1N7SJB0"/>
<keyword evidence="2" id="KW-1185">Reference proteome</keyword>
<dbReference type="EMBL" id="CYGX02000075">
    <property type="protein sequence ID" value="SIT47483.1"/>
    <property type="molecule type" value="Genomic_DNA"/>
</dbReference>
<proteinExistence type="predicted"/>
<reference evidence="1 2" key="1">
    <citation type="submission" date="2016-12" db="EMBL/GenBank/DDBJ databases">
        <authorList>
            <person name="Song W.-J."/>
            <person name="Kurnit D.M."/>
        </authorList>
    </citation>
    <scope>NUCLEOTIDE SEQUENCE [LARGE SCALE GENOMIC DNA]</scope>
    <source>
        <strain evidence="1 2">STM7296</strain>
    </source>
</reference>
<evidence type="ECO:0000313" key="1">
    <source>
        <dbReference type="EMBL" id="SIT47483.1"/>
    </source>
</evidence>
<protein>
    <submittedName>
        <fullName evidence="1">Uncharacterized protein</fullName>
    </submittedName>
</protein>
<organism evidence="1 2">
    <name type="scientific">Paraburkholderia ribeironis</name>
    <dbReference type="NCBI Taxonomy" id="1247936"/>
    <lineage>
        <taxon>Bacteria</taxon>
        <taxon>Pseudomonadati</taxon>
        <taxon>Pseudomonadota</taxon>
        <taxon>Betaproteobacteria</taxon>
        <taxon>Burkholderiales</taxon>
        <taxon>Burkholderiaceae</taxon>
        <taxon>Paraburkholderia</taxon>
    </lineage>
</organism>
<evidence type="ECO:0000313" key="2">
    <source>
        <dbReference type="Proteomes" id="UP000187012"/>
    </source>
</evidence>
<dbReference type="RefSeq" id="WP_094782763.1">
    <property type="nucleotide sequence ID" value="NZ_CYGX02000075.1"/>
</dbReference>
<sequence length="68" mass="7802">MNVVQDYRDWKLDIEPVPAAGMYTAKATISRTHTNWDDVYFSHTFKNLGLSDTPKGAMRWGGRLMNPQ</sequence>
<name>A0A1N7SJB0_9BURK</name>
<gene>
    <name evidence="1" type="ORF">BN2475_750004</name>
</gene>
<dbReference type="Proteomes" id="UP000187012">
    <property type="component" value="Unassembled WGS sequence"/>
</dbReference>
<accession>A0A1N7SJB0</accession>
<dbReference type="STRING" id="1247936.BN2475_750004"/>
<dbReference type="OrthoDB" id="9102293at2"/>